<keyword evidence="3" id="KW-1185">Reference proteome</keyword>
<proteinExistence type="predicted"/>
<evidence type="ECO:0000313" key="3">
    <source>
        <dbReference type="Proteomes" id="UP000235659"/>
    </source>
</evidence>
<accession>A0A2N7WHX9</accession>
<reference evidence="1 4" key="2">
    <citation type="submission" date="2020-04" db="EMBL/GenBank/DDBJ databases">
        <authorList>
            <person name="De Canck E."/>
        </authorList>
    </citation>
    <scope>NUCLEOTIDE SEQUENCE [LARGE SCALE GENOMIC DNA]</scope>
    <source>
        <strain evidence="1 4">LMG 27174</strain>
    </source>
</reference>
<protein>
    <submittedName>
        <fullName evidence="1">Uncharacterized protein</fullName>
    </submittedName>
</protein>
<name>A0A2N7WHX9_9BURK</name>
<reference evidence="2 3" key="1">
    <citation type="submission" date="2018-01" db="EMBL/GenBank/DDBJ databases">
        <title>Whole genome analyses suggest that Burkholderia sensu lato contains two further novel genera in the rhizoxinica-symbiotica group Mycetohabitans gen. nov., and Trinickia gen. nov.: implications for the evolution of diazotrophy and nodulation in the Burkholderiaceae.</title>
        <authorList>
            <person name="Estrada-de los Santos P."/>
            <person name="Palmer M."/>
            <person name="Chavez-Ramirez B."/>
            <person name="Beukes C."/>
            <person name="Steenkamp E.T."/>
            <person name="Hirsch A.M."/>
            <person name="Manyaka P."/>
            <person name="Maluk M."/>
            <person name="Lafos M."/>
            <person name="Crook M."/>
            <person name="Gross E."/>
            <person name="Simon M.F."/>
            <person name="Bueno dos Reis Junior F."/>
            <person name="Poole P.S."/>
            <person name="Venter S.N."/>
            <person name="James E.K."/>
        </authorList>
    </citation>
    <scope>NUCLEOTIDE SEQUENCE [LARGE SCALE GENOMIC DNA]</scope>
    <source>
        <strain evidence="2 3">WSM 3937</strain>
    </source>
</reference>
<sequence length="493" mass="57279">MRENYKKFSEFLRKQPVAGACHLVWNSFSRIGEQTSSSGETQSNCEIHDWELELLAREVLLRCHRPFFANGVIERNFVPKSINYIRKIKNTISAKNVSSPHAAMKIVFTLFHEQFQWQDEDFLGKAARYRKIFAHPLTKEAVEGDLRMSLQSLYIMGIAIAGSLGYQMGVQWRDYYRLPEVPRDHVDRFFELCAAERDELRSQIRAEQKYDKTWALTYNPLRGKPLFYSSERPQIVFGFSSKLLLWRITDGVYYDVAKGRSGFGKAFGTAFEHYVGDVLKTVLTAPTFRVMAETSFDVKKGHGRAGSDWHVSDEGCHVFIECKTKRIRLTAKADMDHEHFAEDLRKMAQFVVQNYKNIHEARTGVRRDFPNRDLPFFNAIVTLENWRLGHPLIEPELRRLVVDELERERLPPLLLSECPYRVFSAQEFEMFSQDAARLGLASMFAKPETVTRGPYRSLFHDEVFQLLPEDARPKVDISTCDRPDRSRAILRLE</sequence>
<evidence type="ECO:0000313" key="1">
    <source>
        <dbReference type="EMBL" id="CAB3668303.1"/>
    </source>
</evidence>
<gene>
    <name evidence="2" type="ORF">C0Z16_21645</name>
    <name evidence="1" type="ORF">LMG27174_02010</name>
</gene>
<evidence type="ECO:0000313" key="4">
    <source>
        <dbReference type="Proteomes" id="UP000494205"/>
    </source>
</evidence>
<dbReference type="AlphaFoldDB" id="A0A2N7WHX9"/>
<evidence type="ECO:0000313" key="2">
    <source>
        <dbReference type="EMBL" id="PMS29017.1"/>
    </source>
</evidence>
<dbReference type="EMBL" id="CADIJZ010000006">
    <property type="protein sequence ID" value="CAB3668303.1"/>
    <property type="molecule type" value="Genomic_DNA"/>
</dbReference>
<dbReference type="EMBL" id="PNXY01000015">
    <property type="protein sequence ID" value="PMS29017.1"/>
    <property type="molecule type" value="Genomic_DNA"/>
</dbReference>
<dbReference type="Proteomes" id="UP000235659">
    <property type="component" value="Unassembled WGS sequence"/>
</dbReference>
<organism evidence="1 4">
    <name type="scientific">Paraburkholderia rhynchosiae</name>
    <dbReference type="NCBI Taxonomy" id="487049"/>
    <lineage>
        <taxon>Bacteria</taxon>
        <taxon>Pseudomonadati</taxon>
        <taxon>Pseudomonadota</taxon>
        <taxon>Betaproteobacteria</taxon>
        <taxon>Burkholderiales</taxon>
        <taxon>Burkholderiaceae</taxon>
        <taxon>Paraburkholderia</taxon>
    </lineage>
</organism>
<dbReference type="Proteomes" id="UP000494205">
    <property type="component" value="Unassembled WGS sequence"/>
</dbReference>